<keyword evidence="4 11" id="KW-1134">Transmembrane beta strand</keyword>
<feature type="chain" id="PRO_5031010968" evidence="14">
    <location>
        <begin position="19"/>
        <end position="719"/>
    </location>
</feature>
<dbReference type="PROSITE" id="PS52016">
    <property type="entry name" value="TONB_DEPENDENT_REC_3"/>
    <property type="match status" value="1"/>
</dbReference>
<reference evidence="17 18" key="1">
    <citation type="submission" date="2019-12" db="EMBL/GenBank/DDBJ databases">
        <title>Novel species isolated from a subtropical stream in China.</title>
        <authorList>
            <person name="Lu H."/>
        </authorList>
    </citation>
    <scope>NUCLEOTIDE SEQUENCE [LARGE SCALE GENOMIC DNA]</scope>
    <source>
        <strain evidence="17 18">FT134W</strain>
    </source>
</reference>
<evidence type="ECO:0000313" key="18">
    <source>
        <dbReference type="Proteomes" id="UP000469734"/>
    </source>
</evidence>
<dbReference type="Proteomes" id="UP000469734">
    <property type="component" value="Unassembled WGS sequence"/>
</dbReference>
<dbReference type="GO" id="GO:0015344">
    <property type="term" value="F:siderophore uptake transmembrane transporter activity"/>
    <property type="evidence" value="ECO:0007669"/>
    <property type="project" value="TreeGrafter"/>
</dbReference>
<evidence type="ECO:0000256" key="5">
    <source>
        <dbReference type="ARBA" id="ARBA00022692"/>
    </source>
</evidence>
<evidence type="ECO:0000256" key="8">
    <source>
        <dbReference type="ARBA" id="ARBA00023136"/>
    </source>
</evidence>
<keyword evidence="3 11" id="KW-0813">Transport</keyword>
<dbReference type="InterPro" id="IPR036942">
    <property type="entry name" value="Beta-barrel_TonB_sf"/>
</dbReference>
<keyword evidence="10 11" id="KW-0998">Cell outer membrane</keyword>
<sequence>MKLKYCCLMLLASTQVYADDSPQKVVVNGQTDVEASRDFVAGKLIISRKTLEESGQQSVGDALRREPAITVGKNGMLGLLGLPGYTQMLVDGQPNFSAIDPAAMDLAQVEKIEIIKSATAATGPFGIAGTINIIRRKAARKAMTQLRAGGTTASGYGGANAMLMSNQLPSNLPLSYNFMLNASSRTTPSAEQYQQTQSLGTAAPTPQLRGDSTGVNRMETLLASSDIAWTVNPGHKLSISPEATYFGVKTRGQEQRLWVDSSTLSIERQQRDRLTSVGLPLGWDWTVSPQSSLSLKARLNRTRRTTTGQRMEDWSTEGDHLRAQDQDRDMTDRLLDLTFKTAFSDGHDFSAGLKLIRNDSDIDYTDLIDGLPDLSQAVLGTSNHTRVAQHQFFAQDEWRVSKNLSVNLGLSTERRTHELDEGNVHNNPRFSIWSPSAHVAYKIGGDSKRQLRASVARTFQAPETGQLLLHPSINPLAPCYDRALCGANTLDTADSAGNPYLLPERSLGINLSYVHGLGASSEAKIEFYTRDITHKIGTELTLENVAWATVPRYVIRPANLGDAMLRGINLEGRLAMRDLWKTAPNLDLQGSVGYAHSELRDLPGPDNRLEGQLPWRAKLGAGYGLTDVPVKLNLDANWLPGDWFRNNLTQRTYQSSRFTLNANANWKVNATQRLVFSIDNLLAKDSNSINEYYGANQTLRRYSNNDAYTRFSVRLEMSL</sequence>
<dbReference type="InterPro" id="IPR000531">
    <property type="entry name" value="Beta-barrel_TonB"/>
</dbReference>
<evidence type="ECO:0000259" key="15">
    <source>
        <dbReference type="Pfam" id="PF00593"/>
    </source>
</evidence>
<evidence type="ECO:0000313" key="17">
    <source>
        <dbReference type="EMBL" id="MYM71553.1"/>
    </source>
</evidence>
<keyword evidence="9 17" id="KW-0675">Receptor</keyword>
<evidence type="ECO:0000256" key="3">
    <source>
        <dbReference type="ARBA" id="ARBA00022448"/>
    </source>
</evidence>
<dbReference type="EMBL" id="WWCR01000003">
    <property type="protein sequence ID" value="MYM71553.1"/>
    <property type="molecule type" value="Genomic_DNA"/>
</dbReference>
<dbReference type="InterPro" id="IPR039426">
    <property type="entry name" value="TonB-dep_rcpt-like"/>
</dbReference>
<evidence type="ECO:0000256" key="7">
    <source>
        <dbReference type="ARBA" id="ARBA00023077"/>
    </source>
</evidence>
<evidence type="ECO:0000256" key="4">
    <source>
        <dbReference type="ARBA" id="ARBA00022452"/>
    </source>
</evidence>
<evidence type="ECO:0000256" key="9">
    <source>
        <dbReference type="ARBA" id="ARBA00023170"/>
    </source>
</evidence>
<feature type="domain" description="TonB-dependent receptor plug" evidence="16">
    <location>
        <begin position="45"/>
        <end position="130"/>
    </location>
</feature>
<evidence type="ECO:0000259" key="16">
    <source>
        <dbReference type="Pfam" id="PF07715"/>
    </source>
</evidence>
<dbReference type="Gene3D" id="2.170.130.10">
    <property type="entry name" value="TonB-dependent receptor, plug domain"/>
    <property type="match status" value="1"/>
</dbReference>
<evidence type="ECO:0000256" key="10">
    <source>
        <dbReference type="ARBA" id="ARBA00023237"/>
    </source>
</evidence>
<feature type="region of interest" description="Disordered" evidence="13">
    <location>
        <begin position="187"/>
        <end position="209"/>
    </location>
</feature>
<dbReference type="GO" id="GO:0009279">
    <property type="term" value="C:cell outer membrane"/>
    <property type="evidence" value="ECO:0007669"/>
    <property type="project" value="UniProtKB-SubCell"/>
</dbReference>
<accession>A0A7X4GXR0</accession>
<evidence type="ECO:0000256" key="12">
    <source>
        <dbReference type="RuleBase" id="RU003357"/>
    </source>
</evidence>
<dbReference type="AlphaFoldDB" id="A0A7X4GXR0"/>
<keyword evidence="6 14" id="KW-0732">Signal</keyword>
<keyword evidence="7 12" id="KW-0798">TonB box</keyword>
<dbReference type="SUPFAM" id="SSF56935">
    <property type="entry name" value="Porins"/>
    <property type="match status" value="1"/>
</dbReference>
<evidence type="ECO:0000256" key="6">
    <source>
        <dbReference type="ARBA" id="ARBA00022729"/>
    </source>
</evidence>
<evidence type="ECO:0000256" key="1">
    <source>
        <dbReference type="ARBA" id="ARBA00004571"/>
    </source>
</evidence>
<evidence type="ECO:0000256" key="11">
    <source>
        <dbReference type="PROSITE-ProRule" id="PRU01360"/>
    </source>
</evidence>
<comment type="subcellular location">
    <subcellularLocation>
        <location evidence="1 11">Cell outer membrane</location>
        <topology evidence="1 11">Multi-pass membrane protein</topology>
    </subcellularLocation>
</comment>
<protein>
    <submittedName>
        <fullName evidence="17">TonB-dependent receptor</fullName>
    </submittedName>
</protein>
<keyword evidence="5 11" id="KW-0812">Transmembrane</keyword>
<dbReference type="Pfam" id="PF00593">
    <property type="entry name" value="TonB_dep_Rec_b-barrel"/>
    <property type="match status" value="1"/>
</dbReference>
<dbReference type="Pfam" id="PF07715">
    <property type="entry name" value="Plug"/>
    <property type="match status" value="1"/>
</dbReference>
<dbReference type="Gene3D" id="2.40.170.20">
    <property type="entry name" value="TonB-dependent receptor, beta-barrel domain"/>
    <property type="match status" value="1"/>
</dbReference>
<feature type="signal peptide" evidence="14">
    <location>
        <begin position="1"/>
        <end position="18"/>
    </location>
</feature>
<dbReference type="InterPro" id="IPR037066">
    <property type="entry name" value="Plug_dom_sf"/>
</dbReference>
<keyword evidence="8 11" id="KW-0472">Membrane</keyword>
<feature type="compositionally biased region" description="Polar residues" evidence="13">
    <location>
        <begin position="187"/>
        <end position="200"/>
    </location>
</feature>
<comment type="caution">
    <text evidence="17">The sequence shown here is derived from an EMBL/GenBank/DDBJ whole genome shotgun (WGS) entry which is preliminary data.</text>
</comment>
<feature type="domain" description="TonB-dependent receptor-like beta-barrel" evidence="15">
    <location>
        <begin position="269"/>
        <end position="681"/>
    </location>
</feature>
<evidence type="ECO:0000256" key="13">
    <source>
        <dbReference type="SAM" id="MobiDB-lite"/>
    </source>
</evidence>
<evidence type="ECO:0000256" key="14">
    <source>
        <dbReference type="SAM" id="SignalP"/>
    </source>
</evidence>
<name>A0A7X4GXR0_9BURK</name>
<dbReference type="GO" id="GO:0044718">
    <property type="term" value="P:siderophore transmembrane transport"/>
    <property type="evidence" value="ECO:0007669"/>
    <property type="project" value="TreeGrafter"/>
</dbReference>
<dbReference type="PANTHER" id="PTHR30069:SF29">
    <property type="entry name" value="HEMOGLOBIN AND HEMOGLOBIN-HAPTOGLOBIN-BINDING PROTEIN 1-RELATED"/>
    <property type="match status" value="1"/>
</dbReference>
<dbReference type="InterPro" id="IPR012910">
    <property type="entry name" value="Plug_dom"/>
</dbReference>
<evidence type="ECO:0000256" key="2">
    <source>
        <dbReference type="ARBA" id="ARBA00009810"/>
    </source>
</evidence>
<gene>
    <name evidence="17" type="ORF">GTP56_05000</name>
</gene>
<dbReference type="PANTHER" id="PTHR30069">
    <property type="entry name" value="TONB-DEPENDENT OUTER MEMBRANE RECEPTOR"/>
    <property type="match status" value="1"/>
</dbReference>
<dbReference type="RefSeq" id="WP_161049221.1">
    <property type="nucleotide sequence ID" value="NZ_WWCR01000003.1"/>
</dbReference>
<comment type="similarity">
    <text evidence="2 11 12">Belongs to the TonB-dependent receptor family.</text>
</comment>
<organism evidence="17 18">
    <name type="scientific">Duganella margarita</name>
    <dbReference type="NCBI Taxonomy" id="2692170"/>
    <lineage>
        <taxon>Bacteria</taxon>
        <taxon>Pseudomonadati</taxon>
        <taxon>Pseudomonadota</taxon>
        <taxon>Betaproteobacteria</taxon>
        <taxon>Burkholderiales</taxon>
        <taxon>Oxalobacteraceae</taxon>
        <taxon>Telluria group</taxon>
        <taxon>Duganella</taxon>
    </lineage>
</organism>
<proteinExistence type="inferred from homology"/>
<feature type="region of interest" description="Disordered" evidence="13">
    <location>
        <begin position="302"/>
        <end position="323"/>
    </location>
</feature>
<feature type="compositionally biased region" description="Basic and acidic residues" evidence="13">
    <location>
        <begin position="310"/>
        <end position="323"/>
    </location>
</feature>